<comment type="similarity">
    <text evidence="2 3">Belongs to the pyridoxal phosphate-binding protein YggS/PROSC family.</text>
</comment>
<keyword evidence="6" id="KW-1185">Reference proteome</keyword>
<name>A0ABS6VSI6_9GAMM</name>
<protein>
    <recommendedName>
        <fullName evidence="2">Pyridoxal phosphate homeostasis protein</fullName>
        <shortName evidence="2">PLP homeostasis protein</shortName>
    </recommendedName>
</protein>
<dbReference type="HAMAP" id="MF_02087">
    <property type="entry name" value="PLP_homeostasis"/>
    <property type="match status" value="1"/>
</dbReference>
<comment type="function">
    <text evidence="2">Pyridoxal 5'-phosphate (PLP)-binding protein, which is involved in PLP homeostasis.</text>
</comment>
<sequence>MSNQATIIANIAAIQARIAAACQLYERQSPPRLMAVTKTRNVTEISAAIAAGITDIGENYLQEALSKQAELRVQPDAWHFIGPIQTNKTRAIASHFDWVHSVDRAKIITRLNEQRPAQRGPLNICLQVNINDEDSKAGANIDEVAELAKLVLSQTHLRLRGLMAIPANTDDLQQQRQNFAALRGIFTSLQTQFPEAPLDTLSMGMSSDMEAAVAEGATIVRIGSDIFGPRIAQVK</sequence>
<dbReference type="PROSITE" id="PS01211">
    <property type="entry name" value="UPF0001"/>
    <property type="match status" value="1"/>
</dbReference>
<proteinExistence type="inferred from homology"/>
<feature type="modified residue" description="N6-(pyridoxal phosphate)lysine" evidence="2">
    <location>
        <position position="38"/>
    </location>
</feature>
<evidence type="ECO:0000259" key="4">
    <source>
        <dbReference type="Pfam" id="PF01168"/>
    </source>
</evidence>
<evidence type="ECO:0000256" key="3">
    <source>
        <dbReference type="RuleBase" id="RU004514"/>
    </source>
</evidence>
<dbReference type="NCBIfam" id="TIGR00044">
    <property type="entry name" value="YggS family pyridoxal phosphate-dependent enzyme"/>
    <property type="match status" value="1"/>
</dbReference>
<gene>
    <name evidence="5" type="ORF">KXJ70_10790</name>
</gene>
<dbReference type="RefSeq" id="WP_219043510.1">
    <property type="nucleotide sequence ID" value="NZ_JAHWDQ010000002.1"/>
</dbReference>
<dbReference type="InterPro" id="IPR001608">
    <property type="entry name" value="Ala_racemase_N"/>
</dbReference>
<feature type="domain" description="Alanine racemase N-terminal" evidence="4">
    <location>
        <begin position="10"/>
        <end position="229"/>
    </location>
</feature>
<evidence type="ECO:0000256" key="1">
    <source>
        <dbReference type="ARBA" id="ARBA00022898"/>
    </source>
</evidence>
<accession>A0ABS6VSI6</accession>
<dbReference type="EMBL" id="JAHWDQ010000002">
    <property type="protein sequence ID" value="MBW2941269.1"/>
    <property type="molecule type" value="Genomic_DNA"/>
</dbReference>
<evidence type="ECO:0000313" key="6">
    <source>
        <dbReference type="Proteomes" id="UP001166291"/>
    </source>
</evidence>
<dbReference type="PIRSF" id="PIRSF004848">
    <property type="entry name" value="YBL036c_PLPDEIII"/>
    <property type="match status" value="1"/>
</dbReference>
<reference evidence="5" key="1">
    <citation type="submission" date="2021-07" db="EMBL/GenBank/DDBJ databases">
        <title>Zhongshania sp. CAU 1632 isolated from seawater.</title>
        <authorList>
            <person name="Kim W."/>
        </authorList>
    </citation>
    <scope>NUCLEOTIDE SEQUENCE</scope>
    <source>
        <strain evidence="5">CAU 1632</strain>
    </source>
</reference>
<dbReference type="Proteomes" id="UP001166291">
    <property type="component" value="Unassembled WGS sequence"/>
</dbReference>
<comment type="caution">
    <text evidence="5">The sequence shown here is derived from an EMBL/GenBank/DDBJ whole genome shotgun (WGS) entry which is preliminary data.</text>
</comment>
<dbReference type="PANTHER" id="PTHR10146">
    <property type="entry name" value="PROLINE SYNTHETASE CO-TRANSCRIBED BACTERIAL HOMOLOG PROTEIN"/>
    <property type="match status" value="1"/>
</dbReference>
<evidence type="ECO:0000313" key="5">
    <source>
        <dbReference type="EMBL" id="MBW2941269.1"/>
    </source>
</evidence>
<keyword evidence="1 2" id="KW-0663">Pyridoxal phosphate</keyword>
<organism evidence="5 6">
    <name type="scientific">Zhongshania aquimaris</name>
    <dbReference type="NCBI Taxonomy" id="2857107"/>
    <lineage>
        <taxon>Bacteria</taxon>
        <taxon>Pseudomonadati</taxon>
        <taxon>Pseudomonadota</taxon>
        <taxon>Gammaproteobacteria</taxon>
        <taxon>Cellvibrionales</taxon>
        <taxon>Spongiibacteraceae</taxon>
        <taxon>Zhongshania</taxon>
    </lineage>
</organism>
<dbReference type="PANTHER" id="PTHR10146:SF14">
    <property type="entry name" value="PYRIDOXAL PHOSPHATE HOMEOSTASIS PROTEIN"/>
    <property type="match status" value="1"/>
</dbReference>
<evidence type="ECO:0000256" key="2">
    <source>
        <dbReference type="HAMAP-Rule" id="MF_02087"/>
    </source>
</evidence>
<dbReference type="Pfam" id="PF01168">
    <property type="entry name" value="Ala_racemase_N"/>
    <property type="match status" value="1"/>
</dbReference>
<dbReference type="InterPro" id="IPR011078">
    <property type="entry name" value="PyrdxlP_homeostasis"/>
</dbReference>